<dbReference type="Gene3D" id="1.10.10.10">
    <property type="entry name" value="Winged helix-like DNA-binding domain superfamily/Winged helix DNA-binding domain"/>
    <property type="match status" value="1"/>
</dbReference>
<accession>A0ABW3ETI5</accession>
<evidence type="ECO:0000259" key="1">
    <source>
        <dbReference type="Pfam" id="PF09107"/>
    </source>
</evidence>
<gene>
    <name evidence="2" type="ORF">ACFQ11_16765</name>
</gene>
<dbReference type="RefSeq" id="WP_378299464.1">
    <property type="nucleotide sequence ID" value="NZ_JBHTJA010000030.1"/>
</dbReference>
<evidence type="ECO:0000313" key="2">
    <source>
        <dbReference type="EMBL" id="MFD0902056.1"/>
    </source>
</evidence>
<proteinExistence type="predicted"/>
<reference evidence="3" key="1">
    <citation type="journal article" date="2019" name="Int. J. Syst. Evol. Microbiol.">
        <title>The Global Catalogue of Microorganisms (GCM) 10K type strain sequencing project: providing services to taxonomists for standard genome sequencing and annotation.</title>
        <authorList>
            <consortium name="The Broad Institute Genomics Platform"/>
            <consortium name="The Broad Institute Genome Sequencing Center for Infectious Disease"/>
            <person name="Wu L."/>
            <person name="Ma J."/>
        </authorList>
    </citation>
    <scope>NUCLEOTIDE SEQUENCE [LARGE SCALE GENOMIC DNA]</scope>
    <source>
        <strain evidence="3">JCM 31202</strain>
    </source>
</reference>
<organism evidence="2 3">
    <name type="scientific">Actinomadura sediminis</name>
    <dbReference type="NCBI Taxonomy" id="1038904"/>
    <lineage>
        <taxon>Bacteria</taxon>
        <taxon>Bacillati</taxon>
        <taxon>Actinomycetota</taxon>
        <taxon>Actinomycetes</taxon>
        <taxon>Streptosporangiales</taxon>
        <taxon>Thermomonosporaceae</taxon>
        <taxon>Actinomadura</taxon>
    </lineage>
</organism>
<feature type="non-terminal residue" evidence="2">
    <location>
        <position position="1"/>
    </location>
</feature>
<dbReference type="Proteomes" id="UP001596972">
    <property type="component" value="Unassembled WGS sequence"/>
</dbReference>
<comment type="caution">
    <text evidence="2">The sequence shown here is derived from an EMBL/GenBank/DDBJ whole genome shotgun (WGS) entry which is preliminary data.</text>
</comment>
<feature type="domain" description="Elongation factor SelB fourth winged-helix" evidence="1">
    <location>
        <begin position="76"/>
        <end position="120"/>
    </location>
</feature>
<name>A0ABW3ETI5_9ACTN</name>
<dbReference type="EMBL" id="JBHTJA010000030">
    <property type="protein sequence ID" value="MFD0902056.1"/>
    <property type="molecule type" value="Genomic_DNA"/>
</dbReference>
<dbReference type="Pfam" id="PF09107">
    <property type="entry name" value="WHD_3rd_SelB"/>
    <property type="match status" value="1"/>
</dbReference>
<evidence type="ECO:0000313" key="3">
    <source>
        <dbReference type="Proteomes" id="UP001596972"/>
    </source>
</evidence>
<dbReference type="InterPro" id="IPR015191">
    <property type="entry name" value="SelB_WHD4"/>
</dbReference>
<dbReference type="SUPFAM" id="SSF46785">
    <property type="entry name" value="Winged helix' DNA-binding domain"/>
    <property type="match status" value="1"/>
</dbReference>
<keyword evidence="3" id="KW-1185">Reference proteome</keyword>
<dbReference type="InterPro" id="IPR036390">
    <property type="entry name" value="WH_DNA-bd_sf"/>
</dbReference>
<sequence>LYAKPPELPPRVRAAVDARRRDLAAAPFRAPDANRLAELGLTPRLLAAAAAAGALLKIGDGLVLLPGDDARAAARLAELDPPFTLSEARRALGTTRRTAVPLLEHLDARGYTIRVDDRHRRCRDPEGTS</sequence>
<dbReference type="InterPro" id="IPR036388">
    <property type="entry name" value="WH-like_DNA-bd_sf"/>
</dbReference>
<protein>
    <submittedName>
        <fullName evidence="2">SelB C-terminal domain-containing protein</fullName>
    </submittedName>
</protein>